<name>A0A1D3TSR5_9FIRM</name>
<feature type="signal peptide" evidence="1">
    <location>
        <begin position="1"/>
        <end position="26"/>
    </location>
</feature>
<protein>
    <recommendedName>
        <fullName evidence="4">Deacetylase PdaC domain-containing protein</fullName>
    </recommendedName>
</protein>
<sequence length="245" mass="27109">MKKVIAQLFSLILVSSMLIAPANCFAAESKSDDTKILTTTTVMIDDKMIEVPMSIDVKSLYTTETKTSSDSKINSDTKASNDSCTVYIPYTEEAKENNDKVISDIKAAKGSSESFTSQYGYIYFTSTLNYSRTYYNGNYSQPLVDLISFKLEREIITSAPFDGFRNASAKAQQIGTIGDSGNASELYGQTLSFSSINYGQLYSVPSSWQPIIANVLDYYKGVKYSIPLIYSNGTTSTLTYTHEMH</sequence>
<reference evidence="2 3" key="1">
    <citation type="submission" date="2016-09" db="EMBL/GenBank/DDBJ databases">
        <authorList>
            <person name="Capua I."/>
            <person name="De Benedictis P."/>
            <person name="Joannis T."/>
            <person name="Lombin L.H."/>
            <person name="Cattoli G."/>
        </authorList>
    </citation>
    <scope>NUCLEOTIDE SEQUENCE [LARGE SCALE GENOMIC DNA]</scope>
    <source>
        <strain evidence="2 3">GluBS11</strain>
    </source>
</reference>
<keyword evidence="1" id="KW-0732">Signal</keyword>
<dbReference type="STRING" id="1619234.SAMN05421730_10077"/>
<evidence type="ECO:0000256" key="1">
    <source>
        <dbReference type="SAM" id="SignalP"/>
    </source>
</evidence>
<keyword evidence="3" id="KW-1185">Reference proteome</keyword>
<accession>A0A1D3TSR5</accession>
<dbReference type="Proteomes" id="UP000199315">
    <property type="component" value="Unassembled WGS sequence"/>
</dbReference>
<organism evidence="2 3">
    <name type="scientific">Anaerobium acetethylicum</name>
    <dbReference type="NCBI Taxonomy" id="1619234"/>
    <lineage>
        <taxon>Bacteria</taxon>
        <taxon>Bacillati</taxon>
        <taxon>Bacillota</taxon>
        <taxon>Clostridia</taxon>
        <taxon>Lachnospirales</taxon>
        <taxon>Lachnospiraceae</taxon>
        <taxon>Anaerobium</taxon>
    </lineage>
</organism>
<evidence type="ECO:0000313" key="2">
    <source>
        <dbReference type="EMBL" id="SCP96873.1"/>
    </source>
</evidence>
<dbReference type="AlphaFoldDB" id="A0A1D3TSR5"/>
<evidence type="ECO:0008006" key="4">
    <source>
        <dbReference type="Google" id="ProtNLM"/>
    </source>
</evidence>
<evidence type="ECO:0000313" key="3">
    <source>
        <dbReference type="Proteomes" id="UP000199315"/>
    </source>
</evidence>
<proteinExistence type="predicted"/>
<dbReference type="EMBL" id="FMKA01000007">
    <property type="protein sequence ID" value="SCP96873.1"/>
    <property type="molecule type" value="Genomic_DNA"/>
</dbReference>
<dbReference type="RefSeq" id="WP_091232414.1">
    <property type="nucleotide sequence ID" value="NZ_FMKA01000007.1"/>
</dbReference>
<feature type="chain" id="PRO_5008921764" description="Deacetylase PdaC domain-containing protein" evidence="1">
    <location>
        <begin position="27"/>
        <end position="245"/>
    </location>
</feature>
<gene>
    <name evidence="2" type="ORF">SAMN05421730_10077</name>
</gene>